<protein>
    <submittedName>
        <fullName evidence="2">Ovule protein</fullName>
    </submittedName>
</protein>
<proteinExistence type="predicted"/>
<dbReference type="AlphaFoldDB" id="A0A7E4V6N3"/>
<accession>A0A7E4V6N3</accession>
<dbReference type="WBParaSite" id="Pan_g17250.t1">
    <property type="protein sequence ID" value="Pan_g17250.t1"/>
    <property type="gene ID" value="Pan_g17250"/>
</dbReference>
<name>A0A7E4V6N3_PANRE</name>
<reference evidence="1" key="1">
    <citation type="journal article" date="2013" name="Genetics">
        <title>The draft genome and transcriptome of Panagrellus redivivus are shaped by the harsh demands of a free-living lifestyle.</title>
        <authorList>
            <person name="Srinivasan J."/>
            <person name="Dillman A.R."/>
            <person name="Macchietto M.G."/>
            <person name="Heikkinen L."/>
            <person name="Lakso M."/>
            <person name="Fracchia K.M."/>
            <person name="Antoshechkin I."/>
            <person name="Mortazavi A."/>
            <person name="Wong G."/>
            <person name="Sternberg P.W."/>
        </authorList>
    </citation>
    <scope>NUCLEOTIDE SEQUENCE [LARGE SCALE GENOMIC DNA]</scope>
    <source>
        <strain evidence="1">MT8872</strain>
    </source>
</reference>
<sequence length="83" mass="9189">MFVNDASKRIRAGSWTEKVAAHLILARFPASMMANKSSLHVLEELALRSINSRTIAHLPSVVADHCNPLSVLFLLAKLFFNIS</sequence>
<reference evidence="2" key="2">
    <citation type="submission" date="2020-10" db="UniProtKB">
        <authorList>
            <consortium name="WormBaseParasite"/>
        </authorList>
    </citation>
    <scope>IDENTIFICATION</scope>
</reference>
<organism evidence="1 2">
    <name type="scientific">Panagrellus redivivus</name>
    <name type="common">Microworm</name>
    <dbReference type="NCBI Taxonomy" id="6233"/>
    <lineage>
        <taxon>Eukaryota</taxon>
        <taxon>Metazoa</taxon>
        <taxon>Ecdysozoa</taxon>
        <taxon>Nematoda</taxon>
        <taxon>Chromadorea</taxon>
        <taxon>Rhabditida</taxon>
        <taxon>Tylenchina</taxon>
        <taxon>Panagrolaimomorpha</taxon>
        <taxon>Panagrolaimoidea</taxon>
        <taxon>Panagrolaimidae</taxon>
        <taxon>Panagrellus</taxon>
    </lineage>
</organism>
<evidence type="ECO:0000313" key="2">
    <source>
        <dbReference type="WBParaSite" id="Pan_g17250.t1"/>
    </source>
</evidence>
<keyword evidence="1" id="KW-1185">Reference proteome</keyword>
<dbReference type="Proteomes" id="UP000492821">
    <property type="component" value="Unassembled WGS sequence"/>
</dbReference>
<evidence type="ECO:0000313" key="1">
    <source>
        <dbReference type="Proteomes" id="UP000492821"/>
    </source>
</evidence>